<dbReference type="AlphaFoldDB" id="A0A1C7M0I6"/>
<dbReference type="Proteomes" id="UP000092993">
    <property type="component" value="Unassembled WGS sequence"/>
</dbReference>
<gene>
    <name evidence="5" type="ORF">A0H81_10052</name>
    <name evidence="4" type="ORF">A0H81_14211</name>
    <name evidence="3" type="ORF">A0H81_14942</name>
</gene>
<sequence>MESNASRSPVMAKSRKQKQTGKARKTVSSTSRECNQRARRECQGPISRESPECKLIRQLQERVAALEKELAEKDEDTERYRGLWISEYRRGEMLARQIPEDSVIPGISQATMAASSPLSSPEEHDIS</sequence>
<evidence type="ECO:0000313" key="6">
    <source>
        <dbReference type="Proteomes" id="UP000092993"/>
    </source>
</evidence>
<protein>
    <submittedName>
        <fullName evidence="5">Uncharacterized protein</fullName>
    </submittedName>
</protein>
<dbReference type="EMBL" id="LUGG01000038">
    <property type="protein sequence ID" value="OBZ65894.1"/>
    <property type="molecule type" value="Genomic_DNA"/>
</dbReference>
<reference evidence="5 6" key="1">
    <citation type="submission" date="2016-03" db="EMBL/GenBank/DDBJ databases">
        <title>Whole genome sequencing of Grifola frondosa 9006-11.</title>
        <authorList>
            <person name="Min B."/>
            <person name="Park H."/>
            <person name="Kim J.-G."/>
            <person name="Cho H."/>
            <person name="Oh Y.-L."/>
            <person name="Kong W.-S."/>
            <person name="Choi I.-G."/>
        </authorList>
    </citation>
    <scope>NUCLEOTIDE SEQUENCE [LARGE SCALE GENOMIC DNA]</scope>
    <source>
        <strain evidence="5 6">9006-11</strain>
    </source>
</reference>
<accession>A0A1C7M0I6</accession>
<evidence type="ECO:0000313" key="3">
    <source>
        <dbReference type="EMBL" id="OBZ65083.1"/>
    </source>
</evidence>
<name>A0A1C7M0I6_GRIFR</name>
<keyword evidence="6" id="KW-1185">Reference proteome</keyword>
<feature type="compositionally biased region" description="Basic residues" evidence="2">
    <location>
        <begin position="13"/>
        <end position="25"/>
    </location>
</feature>
<comment type="caution">
    <text evidence="5">The sequence shown here is derived from an EMBL/GenBank/DDBJ whole genome shotgun (WGS) entry which is preliminary data.</text>
</comment>
<dbReference type="EMBL" id="LUGG01000057">
    <property type="protein sequence ID" value="OBZ65083.1"/>
    <property type="molecule type" value="Genomic_DNA"/>
</dbReference>
<feature type="region of interest" description="Disordered" evidence="2">
    <location>
        <begin position="1"/>
        <end position="45"/>
    </location>
</feature>
<feature type="coiled-coil region" evidence="1">
    <location>
        <begin position="56"/>
        <end position="83"/>
    </location>
</feature>
<proteinExistence type="predicted"/>
<evidence type="ECO:0000256" key="1">
    <source>
        <dbReference type="SAM" id="Coils"/>
    </source>
</evidence>
<evidence type="ECO:0000256" key="2">
    <source>
        <dbReference type="SAM" id="MobiDB-lite"/>
    </source>
</evidence>
<organism evidence="5 6">
    <name type="scientific">Grifola frondosa</name>
    <name type="common">Maitake</name>
    <name type="synonym">Polyporus frondosus</name>
    <dbReference type="NCBI Taxonomy" id="5627"/>
    <lineage>
        <taxon>Eukaryota</taxon>
        <taxon>Fungi</taxon>
        <taxon>Dikarya</taxon>
        <taxon>Basidiomycota</taxon>
        <taxon>Agaricomycotina</taxon>
        <taxon>Agaricomycetes</taxon>
        <taxon>Polyporales</taxon>
        <taxon>Grifolaceae</taxon>
        <taxon>Grifola</taxon>
    </lineage>
</organism>
<evidence type="ECO:0000313" key="5">
    <source>
        <dbReference type="EMBL" id="OBZ70228.1"/>
    </source>
</evidence>
<dbReference type="EMBL" id="LUGG01000014">
    <property type="protein sequence ID" value="OBZ70228.1"/>
    <property type="molecule type" value="Genomic_DNA"/>
</dbReference>
<keyword evidence="1" id="KW-0175">Coiled coil</keyword>
<evidence type="ECO:0000313" key="4">
    <source>
        <dbReference type="EMBL" id="OBZ65894.1"/>
    </source>
</evidence>